<dbReference type="AlphaFoldDB" id="A0A2N1E566"/>
<accession>A0A2N1E566</accession>
<gene>
    <name evidence="1" type="ORF">CIB54_14120</name>
</gene>
<dbReference type="EMBL" id="NVXX01000019">
    <property type="protein sequence ID" value="PKH19877.1"/>
    <property type="molecule type" value="Genomic_DNA"/>
</dbReference>
<dbReference type="InterPro" id="IPR008964">
    <property type="entry name" value="Invasin/intimin_cell_adhesion"/>
</dbReference>
<dbReference type="SUPFAM" id="SSF49373">
    <property type="entry name" value="Invasin/intimin cell-adhesion fragments"/>
    <property type="match status" value="1"/>
</dbReference>
<organism evidence="1 2">
    <name type="scientific">Pseudomonas fluorescens</name>
    <dbReference type="NCBI Taxonomy" id="294"/>
    <lineage>
        <taxon>Bacteria</taxon>
        <taxon>Pseudomonadati</taxon>
        <taxon>Pseudomonadota</taxon>
        <taxon>Gammaproteobacteria</taxon>
        <taxon>Pseudomonadales</taxon>
        <taxon>Pseudomonadaceae</taxon>
        <taxon>Pseudomonas</taxon>
    </lineage>
</organism>
<evidence type="ECO:0008006" key="3">
    <source>
        <dbReference type="Google" id="ProtNLM"/>
    </source>
</evidence>
<evidence type="ECO:0000313" key="2">
    <source>
        <dbReference type="Proteomes" id="UP000233564"/>
    </source>
</evidence>
<name>A0A2N1E566_PSEFL</name>
<dbReference type="Pfam" id="PF26182">
    <property type="entry name" value="Ig_NUP210_5th"/>
    <property type="match status" value="1"/>
</dbReference>
<evidence type="ECO:0000313" key="1">
    <source>
        <dbReference type="EMBL" id="PKH19877.1"/>
    </source>
</evidence>
<comment type="caution">
    <text evidence="1">The sequence shown here is derived from an EMBL/GenBank/DDBJ whole genome shotgun (WGS) entry which is preliminary data.</text>
</comment>
<dbReference type="Proteomes" id="UP000233564">
    <property type="component" value="Unassembled WGS sequence"/>
</dbReference>
<proteinExistence type="predicted"/>
<dbReference type="Gene3D" id="2.60.40.1080">
    <property type="match status" value="1"/>
</dbReference>
<reference evidence="1 2" key="1">
    <citation type="submission" date="2017-08" db="EMBL/GenBank/DDBJ databases">
        <authorList>
            <person name="de Groot N.N."/>
        </authorList>
    </citation>
    <scope>NUCLEOTIDE SEQUENCE [LARGE SCALE GENOMIC DNA]</scope>
    <source>
        <strain evidence="1 2">PfR 37</strain>
    </source>
</reference>
<protein>
    <recommendedName>
        <fullName evidence="3">BIG2 domain-containing protein</fullName>
    </recommendedName>
</protein>
<sequence length="1248" mass="136920">MILENLEPPFTSPRQVVPVQNAAYGLGIRHIEDGLHYIFSRWDDPVLGEVSVADVYSIRMNGIILAEDTVDVTTVNNDQFYLTIPRQFLQLGFIPNVYGEVRKRGSSTPRTSVPQVVFIKDTRPGAEDEMPGDGWHSELVLTLSHTAIDSTVVDNVTATIKAWKNMRVNDSVRLFFGEHLYPLAPVTESQVGSDVQFRIDPQFLNALDNGQYVVQFYVLDEVQNISGSLEHKSRPLLVQVDLEDIEPLAPPEIVEADAASLTLDADALGRSPATASVFVARNDPNFQTGDVIRLTVRGTTPGGEFMTESLQQDMIRGYNDFPIRNERVRSLIQSSLTVYYERVRAGVAPLRSKKLTVNVIGRRYELPKPIVREAFGPFIAPDHARITAQMPDYQPPGDPGDGLKVQIEGQRMDGTVERVSSTRLAGTHVRTRDFANAEYSKFEGLGNTNVHYEVSGANDVRESERLYVQIGRAALDLPAPIIHEAVNGNVDPATVGSVGTLELRTEFKQGDIIIVKYTGSSSGVVQFQYTLGAPPPNPLLLDIPLQLFLGNLDGTLTVSYLRDRFGAVQYSEDLLVTIGTALGELFAPQVLEATTDPDELDPARCWPNGATVRVRYDQIKRMDKVVMHCEGLPEEGTHSQSKDNQAGDFIDFTVPTQVIGFNLHPLGRTIKVFFEVVRNGFATDSPVLEVRLLPPRHLAGPVIDSIGDSAVLEVPLLQDFDETRVPAWPYAFLGQRMWFNYEGVRSNGAPYLNEVYRGRDVNADEVLNGIASDTPVLALRNLQEGSDLTISFWVTFNRTGKFEDAVLFDVRHHRIQRQQHIFPHPGIKDSIPATGPVVSIDPLTVENKCQVNVSYPGMNKGGTDSVILRWIHADGTQFYLGPQDGLDGGTVTFNINNLILGSSVNSIVSLQYSVVLASGGEGSSEVQRVMVGSLAPDDLPRVLINYIPHGASINPPALTGDALAGSPKWRLSVENQHVWSTITTDSPGVVPLVLLQNHPINAIEQANGLANVPVSRDWLQSLPDGARITVSTKVNYQPGIKDEFAAVSFPDTEYTISLTSPLVIDQTYVYLDATTYILPDYPTILPNFDAGNSVRINASGGTPPYRYSSSNSAVAVVDSSGFVSLRGNGECVITVSDSASPPQTRNCTVSGYEVWHVYGLGGGTLSDIRSSAVSRGLTSVYIDELYAIRAAYGNRWPMGNADYWSISLSHKDIYGFSWYYGMNLATGAQTVLQDNVFTKPLGIGVIRR</sequence>